<organism evidence="2 3">
    <name type="scientific">Sphingomonas citri</name>
    <dbReference type="NCBI Taxonomy" id="2862499"/>
    <lineage>
        <taxon>Bacteria</taxon>
        <taxon>Pseudomonadati</taxon>
        <taxon>Pseudomonadota</taxon>
        <taxon>Alphaproteobacteria</taxon>
        <taxon>Sphingomonadales</taxon>
        <taxon>Sphingomonadaceae</taxon>
        <taxon>Sphingomonas</taxon>
    </lineage>
</organism>
<evidence type="ECO:0000313" key="3">
    <source>
        <dbReference type="Proteomes" id="UP000759103"/>
    </source>
</evidence>
<gene>
    <name evidence="2" type="ORF">KZ820_08520</name>
</gene>
<feature type="domain" description="Autotransporter" evidence="1">
    <location>
        <begin position="569"/>
        <end position="848"/>
    </location>
</feature>
<dbReference type="SMART" id="SM00869">
    <property type="entry name" value="Autotransporter"/>
    <property type="match status" value="1"/>
</dbReference>
<dbReference type="RefSeq" id="WP_219748231.1">
    <property type="nucleotide sequence ID" value="NZ_JAHXZN010000002.1"/>
</dbReference>
<dbReference type="SUPFAM" id="SSF103515">
    <property type="entry name" value="Autotransporter"/>
    <property type="match status" value="1"/>
</dbReference>
<comment type="caution">
    <text evidence="2">The sequence shown here is derived from an EMBL/GenBank/DDBJ whole genome shotgun (WGS) entry which is preliminary data.</text>
</comment>
<accession>A0ABS7BMB8</accession>
<dbReference type="InterPro" id="IPR036709">
    <property type="entry name" value="Autotransporte_beta_dom_sf"/>
</dbReference>
<name>A0ABS7BMB8_9SPHN</name>
<dbReference type="EMBL" id="JAHXZN010000002">
    <property type="protein sequence ID" value="MBW6530777.1"/>
    <property type="molecule type" value="Genomic_DNA"/>
</dbReference>
<dbReference type="Gene3D" id="2.40.128.130">
    <property type="entry name" value="Autotransporter beta-domain"/>
    <property type="match status" value="1"/>
</dbReference>
<dbReference type="PROSITE" id="PS51208">
    <property type="entry name" value="AUTOTRANSPORTER"/>
    <property type="match status" value="1"/>
</dbReference>
<dbReference type="Proteomes" id="UP000759103">
    <property type="component" value="Unassembled WGS sequence"/>
</dbReference>
<reference evidence="2 3" key="1">
    <citation type="submission" date="2021-07" db="EMBL/GenBank/DDBJ databases">
        <title>Sphingomonas sp.</title>
        <authorList>
            <person name="Feng G."/>
            <person name="Li J."/>
            <person name="Pan M."/>
        </authorList>
    </citation>
    <scope>NUCLEOTIDE SEQUENCE [LARGE SCALE GENOMIC DNA]</scope>
    <source>
        <strain evidence="2 3">RRHST34</strain>
    </source>
</reference>
<proteinExistence type="predicted"/>
<evidence type="ECO:0000313" key="2">
    <source>
        <dbReference type="EMBL" id="MBW6530777.1"/>
    </source>
</evidence>
<keyword evidence="3" id="KW-1185">Reference proteome</keyword>
<dbReference type="InterPro" id="IPR005546">
    <property type="entry name" value="Autotransporte_beta"/>
</dbReference>
<protein>
    <submittedName>
        <fullName evidence="2">Autotransporter domain-containing protein</fullName>
    </submittedName>
</protein>
<dbReference type="Pfam" id="PF03797">
    <property type="entry name" value="Autotransporter"/>
    <property type="match status" value="1"/>
</dbReference>
<evidence type="ECO:0000259" key="1">
    <source>
        <dbReference type="PROSITE" id="PS51208"/>
    </source>
</evidence>
<sequence>MDSLGNRGDITFSNDEDITVDHGKAIVLGTTAGQITARNAGTVTGDVGFQSYTGEGDAATHPVGVTFENVGSISSSSDEIVDVSVGDRTGAPAVLNVTNSGSITASAARATALHIEYPFEESDTVPKDSRFINISNSGRISSNFGGEDASKNGNDDKISSAIRINSGRDYTATIDNSPSGVIEATGDRSSAIVSGATLRLSNEGTIRGSAGGRIWLDEEERRAQGADYNDLPGAILGLDGDDQIVNIGSIIGAIDLRGGDNRIDNAGLIDGDVTFGKGDDTFTATGPGRVTGLIDGGAGTNQFLVSGGTADAPAALTAVQNFQSFVVSQGFATIAQRADVGRIELTGGRLVGLSGSTITANEILVGKDATFGSAGVVNANITVAGTLSPGASPGTMVVNGDVALGNGSVSLFELGPVSDKLLVNGKLSIVPGATLKLVAVGPVRPGRTLELINASGGTTGSFTTIDKAADVPGALVLGPQGLELVTLFQAPKGASRAVGGTVGYLNDLLADGASDALLDGISKLLTASGEADADALARLTPEPYAQATQIGTDDALLLSQTTRGAAFAPYGGDAGLFTFGQAIGQWHTLRGYAPAGSANAVGQAYGTIGGLGFADHGWVIGAFGGNLTNRQHVVGRGAQTRVESLITGIHGRYASTQGLGFSAALVFDGGRARTHRWLPDDRQVWSRYKLNSMTSDLSAFYAADVGHDWTLTPRVGLTYVRTARGALKEDGGSVFALDVARERHVAGFADGALSFARSERSNEAWRPYVTLGARYQLQGQRVRAVGAFDGGDLDLIGVGASRAALVGTASAGVGYRPSDAIEIFAGATAQTGRDDHQESITAGVRARF</sequence>